<accession>A0AA47MW55</accession>
<sequence>MGEASPESSDSVSSPENGLVGFRSSSMCSFHRLTISPVRNFFEANQKSFSIASPNSPTPRFLLWQLQKPQPFWPPSTCLLHASGDPWANQARKASFFSLTASFPRCFLGCRHDRHRKPSDHTITHLDSMSPSSPGMYEKFVWMWELKTPQSWASTRRSQFTLTTRLGLPGLSGSLPRHLIQLQTGLAPGGGPGFPFMGEGLLLSQVADIDGPGVQIHRGSMCYVF</sequence>
<name>A0AA47MW55_MERPO</name>
<reference evidence="1" key="1">
    <citation type="journal article" date="2023" name="Front. Mar. Sci.">
        <title>A new Merluccius polli reference genome to investigate the effects of global change in West African waters.</title>
        <authorList>
            <person name="Mateo J.L."/>
            <person name="Blanco-Fernandez C."/>
            <person name="Garcia-Vazquez E."/>
            <person name="Machado-Schiaffino G."/>
        </authorList>
    </citation>
    <scope>NUCLEOTIDE SEQUENCE</scope>
    <source>
        <strain evidence="1">C29</strain>
        <tissue evidence="1">Fin</tissue>
    </source>
</reference>
<evidence type="ECO:0000313" key="2">
    <source>
        <dbReference type="Proteomes" id="UP001174136"/>
    </source>
</evidence>
<organism evidence="1 2">
    <name type="scientific">Merluccius polli</name>
    <name type="common">Benguela hake</name>
    <name type="synonym">Merluccius cadenati</name>
    <dbReference type="NCBI Taxonomy" id="89951"/>
    <lineage>
        <taxon>Eukaryota</taxon>
        <taxon>Metazoa</taxon>
        <taxon>Chordata</taxon>
        <taxon>Craniata</taxon>
        <taxon>Vertebrata</taxon>
        <taxon>Euteleostomi</taxon>
        <taxon>Actinopterygii</taxon>
        <taxon>Neopterygii</taxon>
        <taxon>Teleostei</taxon>
        <taxon>Neoteleostei</taxon>
        <taxon>Acanthomorphata</taxon>
        <taxon>Zeiogadaria</taxon>
        <taxon>Gadariae</taxon>
        <taxon>Gadiformes</taxon>
        <taxon>Gadoidei</taxon>
        <taxon>Merlucciidae</taxon>
        <taxon>Merluccius</taxon>
    </lineage>
</organism>
<keyword evidence="2" id="KW-1185">Reference proteome</keyword>
<protein>
    <submittedName>
        <fullName evidence="1">Uncharacterized protein</fullName>
    </submittedName>
</protein>
<dbReference type="Proteomes" id="UP001174136">
    <property type="component" value="Unassembled WGS sequence"/>
</dbReference>
<evidence type="ECO:0000313" key="1">
    <source>
        <dbReference type="EMBL" id="KAK0147255.1"/>
    </source>
</evidence>
<dbReference type="AlphaFoldDB" id="A0AA47MW55"/>
<gene>
    <name evidence="1" type="ORF">N1851_013323</name>
</gene>
<comment type="caution">
    <text evidence="1">The sequence shown here is derived from an EMBL/GenBank/DDBJ whole genome shotgun (WGS) entry which is preliminary data.</text>
</comment>
<dbReference type="EMBL" id="JAOPHQ010002325">
    <property type="protein sequence ID" value="KAK0147255.1"/>
    <property type="molecule type" value="Genomic_DNA"/>
</dbReference>
<proteinExistence type="predicted"/>